<gene>
    <name evidence="1" type="ORF">B296_00009329</name>
</gene>
<comment type="caution">
    <text evidence="1">The sequence shown here is derived from an EMBL/GenBank/DDBJ whole genome shotgun (WGS) entry which is preliminary data.</text>
</comment>
<dbReference type="EMBL" id="AMZH03000775">
    <property type="protein sequence ID" value="RRT82014.1"/>
    <property type="molecule type" value="Genomic_DNA"/>
</dbReference>
<organism evidence="1 2">
    <name type="scientific">Ensete ventricosum</name>
    <name type="common">Abyssinian banana</name>
    <name type="synonym">Musa ensete</name>
    <dbReference type="NCBI Taxonomy" id="4639"/>
    <lineage>
        <taxon>Eukaryota</taxon>
        <taxon>Viridiplantae</taxon>
        <taxon>Streptophyta</taxon>
        <taxon>Embryophyta</taxon>
        <taxon>Tracheophyta</taxon>
        <taxon>Spermatophyta</taxon>
        <taxon>Magnoliopsida</taxon>
        <taxon>Liliopsida</taxon>
        <taxon>Zingiberales</taxon>
        <taxon>Musaceae</taxon>
        <taxon>Ensete</taxon>
    </lineage>
</organism>
<evidence type="ECO:0000313" key="1">
    <source>
        <dbReference type="EMBL" id="RRT82014.1"/>
    </source>
</evidence>
<proteinExistence type="predicted"/>
<protein>
    <submittedName>
        <fullName evidence="1">Uncharacterized protein</fullName>
    </submittedName>
</protein>
<dbReference type="AlphaFoldDB" id="A0A427B0H3"/>
<reference evidence="1 2" key="1">
    <citation type="journal article" date="2014" name="Agronomy (Basel)">
        <title>A Draft Genome Sequence for Ensete ventricosum, the Drought-Tolerant Tree Against Hunger.</title>
        <authorList>
            <person name="Harrison J."/>
            <person name="Moore K.A."/>
            <person name="Paszkiewicz K."/>
            <person name="Jones T."/>
            <person name="Grant M."/>
            <person name="Ambacheew D."/>
            <person name="Muzemil S."/>
            <person name="Studholme D.J."/>
        </authorList>
    </citation>
    <scope>NUCLEOTIDE SEQUENCE [LARGE SCALE GENOMIC DNA]</scope>
</reference>
<evidence type="ECO:0000313" key="2">
    <source>
        <dbReference type="Proteomes" id="UP000287651"/>
    </source>
</evidence>
<name>A0A427B0H3_ENSVE</name>
<sequence>MPQSIRSRSQPLDIPINRHWSLPPSLPNRFFTAAKPSSTATSISSAFSSLYRSRLCRTYSYRRSALFSSPAAAATRCCSRPSSPLPSSSIAAGPLPLKHQQRRRYLTAPHLLVLLGTPLPPPLPLLPLLPQPLPTAPLAAAPPCRSLLLTRLPQQPLPLLADATSLLPLLPPPSPTSCLIYW</sequence>
<dbReference type="Proteomes" id="UP000287651">
    <property type="component" value="Unassembled WGS sequence"/>
</dbReference>
<accession>A0A427B0H3</accession>